<dbReference type="InterPro" id="IPR036209">
    <property type="entry name" value="YwmB-like_sf"/>
</dbReference>
<dbReference type="Pfam" id="PF08680">
    <property type="entry name" value="DUF1779"/>
    <property type="match status" value="1"/>
</dbReference>
<dbReference type="OrthoDB" id="1986715at2"/>
<name>A0A0H5SKR9_HERHM</name>
<gene>
    <name evidence="2" type="ORF">HHT355_2174</name>
</gene>
<sequence length="268" mass="30829">MEKTHRLSENIKRIFSLKRTKITLYTATVLWLAVITQIVVNRVFFKGFQIAEAFVITGTEDMECSLEIVVQHPNEFLSENDKKEIIRYIADVIGLNIDKDIDIIKDNDRTEYVFEKQAKKAATSLKVVSLVQDVDSAVKMKHYVIARLKIKESIQSLEKYKRLLENAFNKLGIDKKQITVQYEGYISGLMTKESKEAMARQLVNELKGEIALEYWQDDNYTVYAYTGLLDEYIESAGCKINIQIAMSNDEDTKKTKVYLASPIINSGW</sequence>
<dbReference type="Proteomes" id="UP000236497">
    <property type="component" value="Unassembled WGS sequence"/>
</dbReference>
<dbReference type="SUPFAM" id="SSF143842">
    <property type="entry name" value="YwmB-like"/>
    <property type="match status" value="1"/>
</dbReference>
<keyword evidence="1" id="KW-0472">Membrane</keyword>
<keyword evidence="1" id="KW-0812">Transmembrane</keyword>
<evidence type="ECO:0000313" key="2">
    <source>
        <dbReference type="EMBL" id="CRZ35371.1"/>
    </source>
</evidence>
<feature type="transmembrane region" description="Helical" evidence="1">
    <location>
        <begin position="22"/>
        <end position="40"/>
    </location>
</feature>
<organism evidence="2 3">
    <name type="scientific">Herbinix hemicellulosilytica</name>
    <dbReference type="NCBI Taxonomy" id="1564487"/>
    <lineage>
        <taxon>Bacteria</taxon>
        <taxon>Bacillati</taxon>
        <taxon>Bacillota</taxon>
        <taxon>Clostridia</taxon>
        <taxon>Lachnospirales</taxon>
        <taxon>Lachnospiraceae</taxon>
        <taxon>Herbinix</taxon>
    </lineage>
</organism>
<proteinExistence type="predicted"/>
<keyword evidence="1" id="KW-1133">Transmembrane helix</keyword>
<dbReference type="InterPro" id="IPR014794">
    <property type="entry name" value="DUF1779"/>
</dbReference>
<reference evidence="2 3" key="1">
    <citation type="submission" date="2015-06" db="EMBL/GenBank/DDBJ databases">
        <authorList>
            <person name="Wibberg Daniel"/>
        </authorList>
    </citation>
    <scope>NUCLEOTIDE SEQUENCE [LARGE SCALE GENOMIC DNA]</scope>
    <source>
        <strain evidence="2 3">T3/55T</strain>
    </source>
</reference>
<dbReference type="RefSeq" id="WP_103203458.1">
    <property type="nucleotide sequence ID" value="NZ_CVTD020000024.1"/>
</dbReference>
<accession>A0A0H5SKR9</accession>
<dbReference type="EMBL" id="CVTD020000024">
    <property type="protein sequence ID" value="CRZ35371.1"/>
    <property type="molecule type" value="Genomic_DNA"/>
</dbReference>
<keyword evidence="3" id="KW-1185">Reference proteome</keyword>
<evidence type="ECO:0000256" key="1">
    <source>
        <dbReference type="SAM" id="Phobius"/>
    </source>
</evidence>
<dbReference type="Gene3D" id="3.30.360.40">
    <property type="entry name" value="YwmB-like"/>
    <property type="match status" value="1"/>
</dbReference>
<evidence type="ECO:0000313" key="3">
    <source>
        <dbReference type="Proteomes" id="UP000236497"/>
    </source>
</evidence>
<dbReference type="AlphaFoldDB" id="A0A0H5SKR9"/>
<protein>
    <submittedName>
        <fullName evidence="2">Putative membrane protein</fullName>
    </submittedName>
</protein>